<dbReference type="GO" id="GO:0045944">
    <property type="term" value="P:positive regulation of transcription by RNA polymerase II"/>
    <property type="evidence" value="ECO:0007669"/>
    <property type="project" value="TreeGrafter"/>
</dbReference>
<evidence type="ECO:0000256" key="2">
    <source>
        <dbReference type="ARBA" id="ARBA00022723"/>
    </source>
</evidence>
<keyword evidence="5" id="KW-0238">DNA-binding</keyword>
<evidence type="ECO:0000256" key="4">
    <source>
        <dbReference type="ARBA" id="ARBA00023015"/>
    </source>
</evidence>
<evidence type="ECO:0000259" key="8">
    <source>
        <dbReference type="SMART" id="SM00906"/>
    </source>
</evidence>
<dbReference type="SMART" id="SM00906">
    <property type="entry name" value="Fungal_trans"/>
    <property type="match status" value="1"/>
</dbReference>
<dbReference type="GO" id="GO:0043565">
    <property type="term" value="F:sequence-specific DNA binding"/>
    <property type="evidence" value="ECO:0007669"/>
    <property type="project" value="TreeGrafter"/>
</dbReference>
<name>A0AAD6HJK3_9EURO</name>
<accession>A0AAD6HJK3</accession>
<protein>
    <recommendedName>
        <fullName evidence="8">Xylanolytic transcriptional activator regulatory domain-containing protein</fullName>
    </recommendedName>
</protein>
<evidence type="ECO:0000313" key="10">
    <source>
        <dbReference type="Proteomes" id="UP001215712"/>
    </source>
</evidence>
<evidence type="ECO:0000256" key="3">
    <source>
        <dbReference type="ARBA" id="ARBA00022833"/>
    </source>
</evidence>
<dbReference type="Pfam" id="PF04082">
    <property type="entry name" value="Fungal_trans"/>
    <property type="match status" value="1"/>
</dbReference>
<keyword evidence="2" id="KW-0479">Metal-binding</keyword>
<keyword evidence="4" id="KW-0805">Transcription regulation</keyword>
<dbReference type="GO" id="GO:0000981">
    <property type="term" value="F:DNA-binding transcription factor activity, RNA polymerase II-specific"/>
    <property type="evidence" value="ECO:0007669"/>
    <property type="project" value="TreeGrafter"/>
</dbReference>
<evidence type="ECO:0000256" key="7">
    <source>
        <dbReference type="ARBA" id="ARBA00023242"/>
    </source>
</evidence>
<comment type="caution">
    <text evidence="9">The sequence shown here is derived from an EMBL/GenBank/DDBJ whole genome shotgun (WGS) entry which is preliminary data.</text>
</comment>
<gene>
    <name evidence="9" type="ORF">N7493_006762</name>
</gene>
<keyword evidence="3" id="KW-0862">Zinc</keyword>
<dbReference type="CDD" id="cd12148">
    <property type="entry name" value="fungal_TF_MHR"/>
    <property type="match status" value="1"/>
</dbReference>
<keyword evidence="10" id="KW-1185">Reference proteome</keyword>
<dbReference type="Proteomes" id="UP001215712">
    <property type="component" value="Unassembled WGS sequence"/>
</dbReference>
<evidence type="ECO:0000256" key="5">
    <source>
        <dbReference type="ARBA" id="ARBA00023125"/>
    </source>
</evidence>
<dbReference type="PANTHER" id="PTHR47782">
    <property type="entry name" value="ZN(II)2CYS6 TRANSCRIPTION FACTOR (EUROFUNG)-RELATED"/>
    <property type="match status" value="1"/>
</dbReference>
<dbReference type="GO" id="GO:0008270">
    <property type="term" value="F:zinc ion binding"/>
    <property type="evidence" value="ECO:0007669"/>
    <property type="project" value="InterPro"/>
</dbReference>
<dbReference type="InterPro" id="IPR007219">
    <property type="entry name" value="XnlR_reg_dom"/>
</dbReference>
<evidence type="ECO:0000313" key="9">
    <source>
        <dbReference type="EMBL" id="KAJ5719884.1"/>
    </source>
</evidence>
<keyword evidence="6" id="KW-0804">Transcription</keyword>
<dbReference type="GO" id="GO:0006351">
    <property type="term" value="P:DNA-templated transcription"/>
    <property type="evidence" value="ECO:0007669"/>
    <property type="project" value="InterPro"/>
</dbReference>
<dbReference type="AlphaFoldDB" id="A0AAD6HJK3"/>
<keyword evidence="7" id="KW-0539">Nucleus</keyword>
<dbReference type="PANTHER" id="PTHR47782:SF1">
    <property type="entry name" value="PYRIMIDINE PATHWAY REGULATORY PROTEIN 1"/>
    <property type="match status" value="1"/>
</dbReference>
<dbReference type="EMBL" id="JAQJAN010000009">
    <property type="protein sequence ID" value="KAJ5719884.1"/>
    <property type="molecule type" value="Genomic_DNA"/>
</dbReference>
<dbReference type="GO" id="GO:0005634">
    <property type="term" value="C:nucleus"/>
    <property type="evidence" value="ECO:0007669"/>
    <property type="project" value="UniProtKB-SubCell"/>
</dbReference>
<reference evidence="9" key="2">
    <citation type="submission" date="2023-01" db="EMBL/GenBank/DDBJ databases">
        <authorList>
            <person name="Petersen C."/>
        </authorList>
    </citation>
    <scope>NUCLEOTIDE SEQUENCE</scope>
    <source>
        <strain evidence="9">IBT 17514</strain>
    </source>
</reference>
<sequence>MHLETKEAFQQFNEQQMGRNKRFQSHLQSPRLPIGLRSIPTAVLDRLVHFYMESLQHTYPIIPQEWLTRIFRSISETRSGLQLSHLESFVAYITLAISSASLYWKAGPQARAGSLSLFSSAIRRLQEIVEIGGLERLQAVLLLAHYAHLNPEFVDIWTCVTTATKIVVDLGLHATVDGEDNDLRQRLFWVAYNMDRSLSVTLKLPISFPEESISIKVYPSPLVLPFESQLIAFSI</sequence>
<comment type="subcellular location">
    <subcellularLocation>
        <location evidence="1">Nucleus</location>
    </subcellularLocation>
</comment>
<organism evidence="9 10">
    <name type="scientific">Penicillium malachiteum</name>
    <dbReference type="NCBI Taxonomy" id="1324776"/>
    <lineage>
        <taxon>Eukaryota</taxon>
        <taxon>Fungi</taxon>
        <taxon>Dikarya</taxon>
        <taxon>Ascomycota</taxon>
        <taxon>Pezizomycotina</taxon>
        <taxon>Eurotiomycetes</taxon>
        <taxon>Eurotiomycetidae</taxon>
        <taxon>Eurotiales</taxon>
        <taxon>Aspergillaceae</taxon>
        <taxon>Penicillium</taxon>
    </lineage>
</organism>
<evidence type="ECO:0000256" key="1">
    <source>
        <dbReference type="ARBA" id="ARBA00004123"/>
    </source>
</evidence>
<reference evidence="9" key="1">
    <citation type="journal article" date="2023" name="IMA Fungus">
        <title>Comparative genomic study of the Penicillium genus elucidates a diverse pangenome and 15 lateral gene transfer events.</title>
        <authorList>
            <person name="Petersen C."/>
            <person name="Sorensen T."/>
            <person name="Nielsen M.R."/>
            <person name="Sondergaard T.E."/>
            <person name="Sorensen J.L."/>
            <person name="Fitzpatrick D.A."/>
            <person name="Frisvad J.C."/>
            <person name="Nielsen K.L."/>
        </authorList>
    </citation>
    <scope>NUCLEOTIDE SEQUENCE</scope>
    <source>
        <strain evidence="9">IBT 17514</strain>
    </source>
</reference>
<dbReference type="InterPro" id="IPR052202">
    <property type="entry name" value="Yeast_MetPath_Reg"/>
</dbReference>
<proteinExistence type="predicted"/>
<feature type="domain" description="Xylanolytic transcriptional activator regulatory" evidence="8">
    <location>
        <begin position="156"/>
        <end position="225"/>
    </location>
</feature>
<evidence type="ECO:0000256" key="6">
    <source>
        <dbReference type="ARBA" id="ARBA00023163"/>
    </source>
</evidence>